<reference evidence="1 2" key="1">
    <citation type="submission" date="2019-02" db="EMBL/GenBank/DDBJ databases">
        <title>Deep-cultivation of Planctomycetes and their phenomic and genomic characterization uncovers novel biology.</title>
        <authorList>
            <person name="Wiegand S."/>
            <person name="Jogler M."/>
            <person name="Boedeker C."/>
            <person name="Pinto D."/>
            <person name="Vollmers J."/>
            <person name="Rivas-Marin E."/>
            <person name="Kohn T."/>
            <person name="Peeters S.H."/>
            <person name="Heuer A."/>
            <person name="Rast P."/>
            <person name="Oberbeckmann S."/>
            <person name="Bunk B."/>
            <person name="Jeske O."/>
            <person name="Meyerdierks A."/>
            <person name="Storesund J.E."/>
            <person name="Kallscheuer N."/>
            <person name="Luecker S."/>
            <person name="Lage O.M."/>
            <person name="Pohl T."/>
            <person name="Merkel B.J."/>
            <person name="Hornburger P."/>
            <person name="Mueller R.-W."/>
            <person name="Bruemmer F."/>
            <person name="Labrenz M."/>
            <person name="Spormann A.M."/>
            <person name="Op Den Camp H."/>
            <person name="Overmann J."/>
            <person name="Amann R."/>
            <person name="Jetten M.S.M."/>
            <person name="Mascher T."/>
            <person name="Medema M.H."/>
            <person name="Devos D.P."/>
            <person name="Kaster A.-K."/>
            <person name="Ovreas L."/>
            <person name="Rohde M."/>
            <person name="Galperin M.Y."/>
            <person name="Jogler C."/>
        </authorList>
    </citation>
    <scope>NUCLEOTIDE SEQUENCE [LARGE SCALE GENOMIC DNA]</scope>
    <source>
        <strain evidence="1 2">Pan54</strain>
    </source>
</reference>
<gene>
    <name evidence="1" type="ORF">Pan54_20650</name>
</gene>
<evidence type="ECO:0000313" key="2">
    <source>
        <dbReference type="Proteomes" id="UP000316095"/>
    </source>
</evidence>
<keyword evidence="2" id="KW-1185">Reference proteome</keyword>
<dbReference type="EMBL" id="SJPG01000001">
    <property type="protein sequence ID" value="TWT61329.1"/>
    <property type="molecule type" value="Genomic_DNA"/>
</dbReference>
<comment type="caution">
    <text evidence="1">The sequence shown here is derived from an EMBL/GenBank/DDBJ whole genome shotgun (WGS) entry which is preliminary data.</text>
</comment>
<name>A0A5C5XF93_9PLAN</name>
<organism evidence="1 2">
    <name type="scientific">Rubinisphaera italica</name>
    <dbReference type="NCBI Taxonomy" id="2527969"/>
    <lineage>
        <taxon>Bacteria</taxon>
        <taxon>Pseudomonadati</taxon>
        <taxon>Planctomycetota</taxon>
        <taxon>Planctomycetia</taxon>
        <taxon>Planctomycetales</taxon>
        <taxon>Planctomycetaceae</taxon>
        <taxon>Rubinisphaera</taxon>
    </lineage>
</organism>
<protein>
    <submittedName>
        <fullName evidence="1">Uncharacterized protein</fullName>
    </submittedName>
</protein>
<evidence type="ECO:0000313" key="1">
    <source>
        <dbReference type="EMBL" id="TWT61329.1"/>
    </source>
</evidence>
<sequence>MNDNGETVSWELAEVFAIEPFVPKISGEEIVGFIASTEELSDLA</sequence>
<dbReference type="Proteomes" id="UP000316095">
    <property type="component" value="Unassembled WGS sequence"/>
</dbReference>
<dbReference type="RefSeq" id="WP_261343174.1">
    <property type="nucleotide sequence ID" value="NZ_SJPG01000001.1"/>
</dbReference>
<dbReference type="AlphaFoldDB" id="A0A5C5XF93"/>
<proteinExistence type="predicted"/>
<accession>A0A5C5XF93</accession>